<name>A0A453E2A8_AEGTS</name>
<protein>
    <submittedName>
        <fullName evidence="1">Uncharacterized protein</fullName>
    </submittedName>
</protein>
<dbReference type="AlphaFoldDB" id="A0A453E2A8"/>
<keyword evidence="2" id="KW-1185">Reference proteome</keyword>
<reference evidence="2" key="1">
    <citation type="journal article" date="2014" name="Science">
        <title>Ancient hybridizations among the ancestral genomes of bread wheat.</title>
        <authorList>
            <consortium name="International Wheat Genome Sequencing Consortium,"/>
            <person name="Marcussen T."/>
            <person name="Sandve S.R."/>
            <person name="Heier L."/>
            <person name="Spannagl M."/>
            <person name="Pfeifer M."/>
            <person name="Jakobsen K.S."/>
            <person name="Wulff B.B."/>
            <person name="Steuernagel B."/>
            <person name="Mayer K.F."/>
            <person name="Olsen O.A."/>
        </authorList>
    </citation>
    <scope>NUCLEOTIDE SEQUENCE [LARGE SCALE GENOMIC DNA]</scope>
    <source>
        <strain evidence="2">cv. AL8/78</strain>
    </source>
</reference>
<reference evidence="1" key="5">
    <citation type="journal article" date="2021" name="G3 (Bethesda)">
        <title>Aegilops tauschii genome assembly Aet v5.0 features greater sequence contiguity and improved annotation.</title>
        <authorList>
            <person name="Wang L."/>
            <person name="Zhu T."/>
            <person name="Rodriguez J.C."/>
            <person name="Deal K.R."/>
            <person name="Dubcovsky J."/>
            <person name="McGuire P.E."/>
            <person name="Lux T."/>
            <person name="Spannagl M."/>
            <person name="Mayer K.F.X."/>
            <person name="Baldrich P."/>
            <person name="Meyers B.C."/>
            <person name="Huo N."/>
            <person name="Gu Y.Q."/>
            <person name="Zhou H."/>
            <person name="Devos K.M."/>
            <person name="Bennetzen J.L."/>
            <person name="Unver T."/>
            <person name="Budak H."/>
            <person name="Gulick P.J."/>
            <person name="Galiba G."/>
            <person name="Kalapos B."/>
            <person name="Nelson D.R."/>
            <person name="Li P."/>
            <person name="You F.M."/>
            <person name="Luo M.C."/>
            <person name="Dvorak J."/>
        </authorList>
    </citation>
    <scope>NUCLEOTIDE SEQUENCE [LARGE SCALE GENOMIC DNA]</scope>
    <source>
        <strain evidence="1">cv. AL8/78</strain>
    </source>
</reference>
<reference evidence="1" key="4">
    <citation type="submission" date="2019-03" db="UniProtKB">
        <authorList>
            <consortium name="EnsemblPlants"/>
        </authorList>
    </citation>
    <scope>IDENTIFICATION</scope>
</reference>
<reference evidence="1" key="3">
    <citation type="journal article" date="2017" name="Nature">
        <title>Genome sequence of the progenitor of the wheat D genome Aegilops tauschii.</title>
        <authorList>
            <person name="Luo M.C."/>
            <person name="Gu Y.Q."/>
            <person name="Puiu D."/>
            <person name="Wang H."/>
            <person name="Twardziok S.O."/>
            <person name="Deal K.R."/>
            <person name="Huo N."/>
            <person name="Zhu T."/>
            <person name="Wang L."/>
            <person name="Wang Y."/>
            <person name="McGuire P.E."/>
            <person name="Liu S."/>
            <person name="Long H."/>
            <person name="Ramasamy R.K."/>
            <person name="Rodriguez J.C."/>
            <person name="Van S.L."/>
            <person name="Yuan L."/>
            <person name="Wang Z."/>
            <person name="Xia Z."/>
            <person name="Xiao L."/>
            <person name="Anderson O.D."/>
            <person name="Ouyang S."/>
            <person name="Liang Y."/>
            <person name="Zimin A.V."/>
            <person name="Pertea G."/>
            <person name="Qi P."/>
            <person name="Bennetzen J.L."/>
            <person name="Dai X."/>
            <person name="Dawson M.W."/>
            <person name="Muller H.G."/>
            <person name="Kugler K."/>
            <person name="Rivarola-Duarte L."/>
            <person name="Spannagl M."/>
            <person name="Mayer K.F.X."/>
            <person name="Lu F.H."/>
            <person name="Bevan M.W."/>
            <person name="Leroy P."/>
            <person name="Li P."/>
            <person name="You F.M."/>
            <person name="Sun Q."/>
            <person name="Liu Z."/>
            <person name="Lyons E."/>
            <person name="Wicker T."/>
            <person name="Salzberg S.L."/>
            <person name="Devos K.M."/>
            <person name="Dvorak J."/>
        </authorList>
    </citation>
    <scope>NUCLEOTIDE SEQUENCE [LARGE SCALE GENOMIC DNA]</scope>
    <source>
        <strain evidence="1">cv. AL8/78</strain>
    </source>
</reference>
<evidence type="ECO:0000313" key="1">
    <source>
        <dbReference type="EnsemblPlants" id="AET3Gv20192100.30"/>
    </source>
</evidence>
<evidence type="ECO:0000313" key="2">
    <source>
        <dbReference type="Proteomes" id="UP000015105"/>
    </source>
</evidence>
<sequence>MDINLSRHHSPEQDDCLLAVSFSCLTAGDDCFFPLRPLWKKRRLFLKKAHHGVMDAAAFGSNVENVGNSAEFAVLTGCSLVVVEMCIVGCIACA</sequence>
<proteinExistence type="predicted"/>
<organism evidence="1 2">
    <name type="scientific">Aegilops tauschii subsp. strangulata</name>
    <name type="common">Goatgrass</name>
    <dbReference type="NCBI Taxonomy" id="200361"/>
    <lineage>
        <taxon>Eukaryota</taxon>
        <taxon>Viridiplantae</taxon>
        <taxon>Streptophyta</taxon>
        <taxon>Embryophyta</taxon>
        <taxon>Tracheophyta</taxon>
        <taxon>Spermatophyta</taxon>
        <taxon>Magnoliopsida</taxon>
        <taxon>Liliopsida</taxon>
        <taxon>Poales</taxon>
        <taxon>Poaceae</taxon>
        <taxon>BOP clade</taxon>
        <taxon>Pooideae</taxon>
        <taxon>Triticodae</taxon>
        <taxon>Triticeae</taxon>
        <taxon>Triticinae</taxon>
        <taxon>Aegilops</taxon>
    </lineage>
</organism>
<reference evidence="2" key="2">
    <citation type="journal article" date="2017" name="Nat. Plants">
        <title>The Aegilops tauschii genome reveals multiple impacts of transposons.</title>
        <authorList>
            <person name="Zhao G."/>
            <person name="Zou C."/>
            <person name="Li K."/>
            <person name="Wang K."/>
            <person name="Li T."/>
            <person name="Gao L."/>
            <person name="Zhang X."/>
            <person name="Wang H."/>
            <person name="Yang Z."/>
            <person name="Liu X."/>
            <person name="Jiang W."/>
            <person name="Mao L."/>
            <person name="Kong X."/>
            <person name="Jiao Y."/>
            <person name="Jia J."/>
        </authorList>
    </citation>
    <scope>NUCLEOTIDE SEQUENCE [LARGE SCALE GENOMIC DNA]</scope>
    <source>
        <strain evidence="2">cv. AL8/78</strain>
    </source>
</reference>
<dbReference type="Proteomes" id="UP000015105">
    <property type="component" value="Chromosome 3D"/>
</dbReference>
<dbReference type="Gramene" id="AET3Gv20192100.30">
    <property type="protein sequence ID" value="AET3Gv20192100.30"/>
    <property type="gene ID" value="AET3Gv20192100"/>
</dbReference>
<accession>A0A453E2A8</accession>
<dbReference type="EnsemblPlants" id="AET3Gv20192100.30">
    <property type="protein sequence ID" value="AET3Gv20192100.30"/>
    <property type="gene ID" value="AET3Gv20192100"/>
</dbReference>